<dbReference type="EMBL" id="BJUN01000007">
    <property type="protein sequence ID" value="GEK58688.1"/>
    <property type="molecule type" value="Genomic_DNA"/>
</dbReference>
<name>A0A510Y5R1_MARHA</name>
<protein>
    <recommendedName>
        <fullName evidence="1">NERD domain-containing protein</fullName>
    </recommendedName>
</protein>
<dbReference type="AlphaFoldDB" id="A0A510Y5R1"/>
<evidence type="ECO:0000313" key="2">
    <source>
        <dbReference type="EMBL" id="GEK58688.1"/>
    </source>
</evidence>
<dbReference type="Pfam" id="PF08378">
    <property type="entry name" value="NERD"/>
    <property type="match status" value="1"/>
</dbReference>
<dbReference type="InterPro" id="IPR011528">
    <property type="entry name" value="NERD"/>
</dbReference>
<sequence>MGIAVTVIIALIIIGAVILIQRDQYLKKVRQYDRKMEEEIEGKSSQYREDIQAIRGKYEEEKGKLTDYIYHLEKISREPEEMKTHELLRSIKNDLVEANKIAVDEMLISGHVYVPLDERSELSTRQVDHVVLTTRGLYVLETQKWKGHIIHGVSKHNAGTLDFVLDTLYPDLEEDVETTMVFQNTSRGHVRSGTFEVHDSPIEHAKATASITENFLRREKHNPGEVTPIIFFGHSNTQDDRFVQDVSVDAFTHRFTTEAALRAFFHEQFSQNEPLYSQEQLYQMERSIITTNYVS</sequence>
<keyword evidence="3" id="KW-1185">Reference proteome</keyword>
<dbReference type="STRING" id="1371.GCA_900166605_00805"/>
<dbReference type="RefSeq" id="WP_079474205.1">
    <property type="nucleotide sequence ID" value="NZ_BJUN01000007.1"/>
</dbReference>
<feature type="domain" description="NERD" evidence="1">
    <location>
        <begin position="117"/>
        <end position="232"/>
    </location>
</feature>
<evidence type="ECO:0000313" key="3">
    <source>
        <dbReference type="Proteomes" id="UP000321051"/>
    </source>
</evidence>
<comment type="caution">
    <text evidence="2">The sequence shown here is derived from an EMBL/GenBank/DDBJ whole genome shotgun (WGS) entry which is preliminary data.</text>
</comment>
<organism evidence="2 3">
    <name type="scientific">Marinococcus halophilus</name>
    <dbReference type="NCBI Taxonomy" id="1371"/>
    <lineage>
        <taxon>Bacteria</taxon>
        <taxon>Bacillati</taxon>
        <taxon>Bacillota</taxon>
        <taxon>Bacilli</taxon>
        <taxon>Bacillales</taxon>
        <taxon>Bacillaceae</taxon>
        <taxon>Marinococcus</taxon>
    </lineage>
</organism>
<reference evidence="2 3" key="1">
    <citation type="submission" date="2019-07" db="EMBL/GenBank/DDBJ databases">
        <title>Whole genome shotgun sequence of Marinococcus halophilus NBRC 102359.</title>
        <authorList>
            <person name="Hosoyama A."/>
            <person name="Uohara A."/>
            <person name="Ohji S."/>
            <person name="Ichikawa N."/>
        </authorList>
    </citation>
    <scope>NUCLEOTIDE SEQUENCE [LARGE SCALE GENOMIC DNA]</scope>
    <source>
        <strain evidence="2 3">NBRC 102359</strain>
    </source>
</reference>
<evidence type="ECO:0000259" key="1">
    <source>
        <dbReference type="Pfam" id="PF08378"/>
    </source>
</evidence>
<accession>A0A510Y5R1</accession>
<gene>
    <name evidence="2" type="ORF">MHA01_15930</name>
</gene>
<dbReference type="OrthoDB" id="2416822at2"/>
<proteinExistence type="predicted"/>
<dbReference type="Proteomes" id="UP000321051">
    <property type="component" value="Unassembled WGS sequence"/>
</dbReference>